<organism evidence="3 4">
    <name type="scientific">Penstemon davidsonii</name>
    <dbReference type="NCBI Taxonomy" id="160366"/>
    <lineage>
        <taxon>Eukaryota</taxon>
        <taxon>Viridiplantae</taxon>
        <taxon>Streptophyta</taxon>
        <taxon>Embryophyta</taxon>
        <taxon>Tracheophyta</taxon>
        <taxon>Spermatophyta</taxon>
        <taxon>Magnoliopsida</taxon>
        <taxon>eudicotyledons</taxon>
        <taxon>Gunneridae</taxon>
        <taxon>Pentapetalae</taxon>
        <taxon>asterids</taxon>
        <taxon>lamiids</taxon>
        <taxon>Lamiales</taxon>
        <taxon>Plantaginaceae</taxon>
        <taxon>Cheloneae</taxon>
        <taxon>Penstemon</taxon>
    </lineage>
</organism>
<evidence type="ECO:0000313" key="4">
    <source>
        <dbReference type="Proteomes" id="UP001291926"/>
    </source>
</evidence>
<evidence type="ECO:0000256" key="2">
    <source>
        <dbReference type="SAM" id="Phobius"/>
    </source>
</evidence>
<evidence type="ECO:0000313" key="3">
    <source>
        <dbReference type="EMBL" id="KAK4486273.1"/>
    </source>
</evidence>
<dbReference type="InterPro" id="IPR040346">
    <property type="entry name" value="GEX1/Brambleberry"/>
</dbReference>
<gene>
    <name evidence="3" type="ORF">RD792_008943</name>
</gene>
<keyword evidence="2" id="KW-0472">Membrane</keyword>
<comment type="caution">
    <text evidence="3">The sequence shown here is derived from an EMBL/GenBank/DDBJ whole genome shotgun (WGS) entry which is preliminary data.</text>
</comment>
<keyword evidence="2" id="KW-1133">Transmembrane helix</keyword>
<dbReference type="EMBL" id="JAYDYQ010002533">
    <property type="protein sequence ID" value="KAK4486273.1"/>
    <property type="molecule type" value="Genomic_DNA"/>
</dbReference>
<dbReference type="PANTHER" id="PTHR33538">
    <property type="entry name" value="PROTEIN GAMETE EXPRESSED 1"/>
    <property type="match status" value="1"/>
</dbReference>
<keyword evidence="4" id="KW-1185">Reference proteome</keyword>
<protein>
    <recommendedName>
        <fullName evidence="5">Protein GAMETE EXPRESSED 1</fullName>
    </recommendedName>
</protein>
<evidence type="ECO:0000256" key="1">
    <source>
        <dbReference type="SAM" id="Coils"/>
    </source>
</evidence>
<feature type="transmembrane region" description="Helical" evidence="2">
    <location>
        <begin position="386"/>
        <end position="405"/>
    </location>
</feature>
<evidence type="ECO:0008006" key="5">
    <source>
        <dbReference type="Google" id="ProtNLM"/>
    </source>
</evidence>
<sequence length="535" mass="62189">MVDPNSCWQTAYQNVFQGCSKTLADEELRSRLAWHLSDCFQQHTGRSPFPYCDAKSTMNICLKNLDEDAHQIYLKYFLETNSICHHLQTGAFKKQTERMVNELKTSAEFAEEKLENIEQHEELLIQNAKQVQDSLSSLDLKSARVAKTTKNIEDRVNSALRYSESIYEQFNGIAVSQVELSKSQAEMKENLEEETSLFKDSFDNLGQEVNNLRNEAVVIEKEIERVGDVMFLEMRNLQDKADEIGNMAGMSLAKQKQIFDGQTEALTSLDFLSKFQSEALEESRENLRKLVEFEHKQQEELLQRQKQLHQTHDYLVENSKLILATQKAFESKQASMFVSIDKLFTLHTSMLFESRVFIALFMYSIAIFIVYMLTSIKLAYNVRHRFYIGLCVTFLIEISILWYISTDYEQQGRMINMVRSLFGFSATAQYLFAIFTYSDYEALNHEMLLTLMEKVNNMQGNNELLSRNMEIDSEVNYSSLIDKDIVEDLKLLESTDYVLPEKFVEKWPEEVRENLSSSSVTSSSTKRYNLRRHNV</sequence>
<proteinExistence type="predicted"/>
<name>A0ABR0DAK8_9LAMI</name>
<accession>A0ABR0DAK8</accession>
<dbReference type="PANTHER" id="PTHR33538:SF2">
    <property type="entry name" value="PROTEIN GAMETE EXPRESSED 1"/>
    <property type="match status" value="1"/>
</dbReference>
<keyword evidence="1" id="KW-0175">Coiled coil</keyword>
<feature type="transmembrane region" description="Helical" evidence="2">
    <location>
        <begin position="356"/>
        <end position="374"/>
    </location>
</feature>
<feature type="coiled-coil region" evidence="1">
    <location>
        <begin position="93"/>
        <end position="127"/>
    </location>
</feature>
<dbReference type="Proteomes" id="UP001291926">
    <property type="component" value="Unassembled WGS sequence"/>
</dbReference>
<feature type="transmembrane region" description="Helical" evidence="2">
    <location>
        <begin position="417"/>
        <end position="437"/>
    </location>
</feature>
<keyword evidence="2" id="KW-0812">Transmembrane</keyword>
<reference evidence="3 4" key="1">
    <citation type="journal article" date="2023" name="bioRxiv">
        <title>Genome report: Whole genome sequence and annotation of Penstemon davidsonii.</title>
        <authorList>
            <person name="Ostevik K.L."/>
            <person name="Alabady M."/>
            <person name="Zhang M."/>
            <person name="Rausher M.D."/>
        </authorList>
    </citation>
    <scope>NUCLEOTIDE SEQUENCE [LARGE SCALE GENOMIC DNA]</scope>
    <source>
        <strain evidence="3">DNT005</strain>
        <tissue evidence="3">Whole leaf</tissue>
    </source>
</reference>